<evidence type="ECO:0000313" key="2">
    <source>
        <dbReference type="EMBL" id="KAJ6366649.1"/>
    </source>
</evidence>
<proteinExistence type="predicted"/>
<keyword evidence="1" id="KW-0812">Transmembrane</keyword>
<evidence type="ECO:0000313" key="3">
    <source>
        <dbReference type="Proteomes" id="UP001141253"/>
    </source>
</evidence>
<comment type="caution">
    <text evidence="2">The sequence shown here is derived from an EMBL/GenBank/DDBJ whole genome shotgun (WGS) entry which is preliminary data.</text>
</comment>
<dbReference type="Proteomes" id="UP001141253">
    <property type="component" value="Chromosome 7"/>
</dbReference>
<reference evidence="2" key="1">
    <citation type="submission" date="2022-10" db="EMBL/GenBank/DDBJ databases">
        <authorList>
            <person name="Hyden B.L."/>
            <person name="Feng K."/>
            <person name="Yates T."/>
            <person name="Jawdy S."/>
            <person name="Smart L.B."/>
            <person name="Muchero W."/>
        </authorList>
    </citation>
    <scope>NUCLEOTIDE SEQUENCE</scope>
    <source>
        <tissue evidence="2">Shoot tip</tissue>
    </source>
</reference>
<dbReference type="EMBL" id="JAPFFI010000014">
    <property type="protein sequence ID" value="KAJ6366649.1"/>
    <property type="molecule type" value="Genomic_DNA"/>
</dbReference>
<name>A0ABQ9B0M6_9ROSI</name>
<sequence>MGYKVLYPLGLYFTFLSLVVGFFACKFDKFFYFYLTYRLRLVSRLKSCCSLVKVVVFLQEIYPP</sequence>
<keyword evidence="3" id="KW-1185">Reference proteome</keyword>
<protein>
    <submittedName>
        <fullName evidence="2">Uncharacterized protein</fullName>
    </submittedName>
</protein>
<keyword evidence="1" id="KW-1133">Transmembrane helix</keyword>
<organism evidence="2 3">
    <name type="scientific">Salix suchowensis</name>
    <dbReference type="NCBI Taxonomy" id="1278906"/>
    <lineage>
        <taxon>Eukaryota</taxon>
        <taxon>Viridiplantae</taxon>
        <taxon>Streptophyta</taxon>
        <taxon>Embryophyta</taxon>
        <taxon>Tracheophyta</taxon>
        <taxon>Spermatophyta</taxon>
        <taxon>Magnoliopsida</taxon>
        <taxon>eudicotyledons</taxon>
        <taxon>Gunneridae</taxon>
        <taxon>Pentapetalae</taxon>
        <taxon>rosids</taxon>
        <taxon>fabids</taxon>
        <taxon>Malpighiales</taxon>
        <taxon>Salicaceae</taxon>
        <taxon>Saliceae</taxon>
        <taxon>Salix</taxon>
    </lineage>
</organism>
<reference evidence="2" key="2">
    <citation type="journal article" date="2023" name="Int. J. Mol. Sci.">
        <title>De Novo Assembly and Annotation of 11 Diverse Shrub Willow (Salix) Genomes Reveals Novel Gene Organization in Sex-Linked Regions.</title>
        <authorList>
            <person name="Hyden B."/>
            <person name="Feng K."/>
            <person name="Yates T.B."/>
            <person name="Jawdy S."/>
            <person name="Cereghino C."/>
            <person name="Smart L.B."/>
            <person name="Muchero W."/>
        </authorList>
    </citation>
    <scope>NUCLEOTIDE SEQUENCE</scope>
    <source>
        <tissue evidence="2">Shoot tip</tissue>
    </source>
</reference>
<evidence type="ECO:0000256" key="1">
    <source>
        <dbReference type="SAM" id="Phobius"/>
    </source>
</evidence>
<accession>A0ABQ9B0M6</accession>
<feature type="transmembrane region" description="Helical" evidence="1">
    <location>
        <begin position="6"/>
        <end position="25"/>
    </location>
</feature>
<gene>
    <name evidence="2" type="ORF">OIU77_003100</name>
</gene>
<keyword evidence="1" id="KW-0472">Membrane</keyword>
<dbReference type="PROSITE" id="PS51257">
    <property type="entry name" value="PROKAR_LIPOPROTEIN"/>
    <property type="match status" value="1"/>
</dbReference>